<dbReference type="GO" id="GO:0005737">
    <property type="term" value="C:cytoplasm"/>
    <property type="evidence" value="ECO:0007669"/>
    <property type="project" value="TreeGrafter"/>
</dbReference>
<dbReference type="AlphaFoldDB" id="A0A382C4H4"/>
<dbReference type="InterPro" id="IPR050584">
    <property type="entry name" value="Cholesterol_7-desaturase"/>
</dbReference>
<dbReference type="PANTHER" id="PTHR21266">
    <property type="entry name" value="IRON-SULFUR DOMAIN CONTAINING PROTEIN"/>
    <property type="match status" value="1"/>
</dbReference>
<evidence type="ECO:0000256" key="9">
    <source>
        <dbReference type="ARBA" id="ARBA00023136"/>
    </source>
</evidence>
<dbReference type="GO" id="GO:0051537">
    <property type="term" value="F:2 iron, 2 sulfur cluster binding"/>
    <property type="evidence" value="ECO:0007669"/>
    <property type="project" value="UniProtKB-KW"/>
</dbReference>
<dbReference type="PANTHER" id="PTHR21266:SF32">
    <property type="entry name" value="CHOLESTEROL 7-DESATURASE NVD"/>
    <property type="match status" value="1"/>
</dbReference>
<dbReference type="Gene3D" id="2.102.10.10">
    <property type="entry name" value="Rieske [2Fe-2S] iron-sulphur domain"/>
    <property type="match status" value="1"/>
</dbReference>
<dbReference type="Pfam" id="PF00355">
    <property type="entry name" value="Rieske"/>
    <property type="match status" value="1"/>
</dbReference>
<dbReference type="GO" id="GO:0016020">
    <property type="term" value="C:membrane"/>
    <property type="evidence" value="ECO:0007669"/>
    <property type="project" value="UniProtKB-SubCell"/>
</dbReference>
<evidence type="ECO:0000259" key="10">
    <source>
        <dbReference type="PROSITE" id="PS51296"/>
    </source>
</evidence>
<dbReference type="PROSITE" id="PS51296">
    <property type="entry name" value="RIESKE"/>
    <property type="match status" value="1"/>
</dbReference>
<proteinExistence type="predicted"/>
<dbReference type="InterPro" id="IPR036922">
    <property type="entry name" value="Rieske_2Fe-2S_sf"/>
</dbReference>
<keyword evidence="3" id="KW-0001">2Fe-2S</keyword>
<dbReference type="SUPFAM" id="SSF50022">
    <property type="entry name" value="ISP domain"/>
    <property type="match status" value="1"/>
</dbReference>
<evidence type="ECO:0000256" key="4">
    <source>
        <dbReference type="ARBA" id="ARBA00022723"/>
    </source>
</evidence>
<dbReference type="InterPro" id="IPR017941">
    <property type="entry name" value="Rieske_2Fe-2S"/>
</dbReference>
<evidence type="ECO:0000256" key="7">
    <source>
        <dbReference type="ARBA" id="ARBA00023004"/>
    </source>
</evidence>
<protein>
    <recommendedName>
        <fullName evidence="10">Rieske domain-containing protein</fullName>
    </recommendedName>
</protein>
<evidence type="ECO:0000256" key="6">
    <source>
        <dbReference type="ARBA" id="ARBA00023002"/>
    </source>
</evidence>
<evidence type="ECO:0000256" key="1">
    <source>
        <dbReference type="ARBA" id="ARBA00004370"/>
    </source>
</evidence>
<organism evidence="11">
    <name type="scientific">marine metagenome</name>
    <dbReference type="NCBI Taxonomy" id="408172"/>
    <lineage>
        <taxon>unclassified sequences</taxon>
        <taxon>metagenomes</taxon>
        <taxon>ecological metagenomes</taxon>
    </lineage>
</organism>
<feature type="domain" description="Rieske" evidence="10">
    <location>
        <begin position="26"/>
        <end position="128"/>
    </location>
</feature>
<gene>
    <name evidence="11" type="ORF">METZ01_LOCUS173648</name>
</gene>
<dbReference type="EMBL" id="UINC01032700">
    <property type="protein sequence ID" value="SVB20794.1"/>
    <property type="molecule type" value="Genomic_DNA"/>
</dbReference>
<sequence>MTNDQLIAPELPEQLDPSVVNKPSGWYEVLSSDQLESKKAVQIEDFPTQLVAWRGEGNKVCALDLYCKHMGAALSCGEVDGNSIRCPFHAWSWNKDGDCDDIPYAKKIPDKAKIRSWATDEKDGLIYVWFDRNGKKPDLDGSRFNK</sequence>
<keyword evidence="6" id="KW-0560">Oxidoreductase</keyword>
<keyword evidence="2" id="KW-0812">Transmembrane</keyword>
<evidence type="ECO:0000256" key="3">
    <source>
        <dbReference type="ARBA" id="ARBA00022714"/>
    </source>
</evidence>
<name>A0A382C4H4_9ZZZZ</name>
<keyword evidence="7" id="KW-0408">Iron</keyword>
<evidence type="ECO:0000256" key="2">
    <source>
        <dbReference type="ARBA" id="ARBA00022692"/>
    </source>
</evidence>
<keyword evidence="4" id="KW-0479">Metal-binding</keyword>
<keyword evidence="9" id="KW-0472">Membrane</keyword>
<comment type="subcellular location">
    <subcellularLocation>
        <location evidence="1">Membrane</location>
    </subcellularLocation>
</comment>
<dbReference type="GO" id="GO:0046872">
    <property type="term" value="F:metal ion binding"/>
    <property type="evidence" value="ECO:0007669"/>
    <property type="project" value="UniProtKB-KW"/>
</dbReference>
<keyword evidence="5" id="KW-1133">Transmembrane helix</keyword>
<evidence type="ECO:0000256" key="5">
    <source>
        <dbReference type="ARBA" id="ARBA00022989"/>
    </source>
</evidence>
<keyword evidence="8" id="KW-0411">Iron-sulfur</keyword>
<dbReference type="GO" id="GO:0016491">
    <property type="term" value="F:oxidoreductase activity"/>
    <property type="evidence" value="ECO:0007669"/>
    <property type="project" value="UniProtKB-KW"/>
</dbReference>
<evidence type="ECO:0000313" key="11">
    <source>
        <dbReference type="EMBL" id="SVB20794.1"/>
    </source>
</evidence>
<evidence type="ECO:0000256" key="8">
    <source>
        <dbReference type="ARBA" id="ARBA00023014"/>
    </source>
</evidence>
<accession>A0A382C4H4</accession>
<reference evidence="11" key="1">
    <citation type="submission" date="2018-05" db="EMBL/GenBank/DDBJ databases">
        <authorList>
            <person name="Lanie J.A."/>
            <person name="Ng W.-L."/>
            <person name="Kazmierczak K.M."/>
            <person name="Andrzejewski T.M."/>
            <person name="Davidsen T.M."/>
            <person name="Wayne K.J."/>
            <person name="Tettelin H."/>
            <person name="Glass J.I."/>
            <person name="Rusch D."/>
            <person name="Podicherti R."/>
            <person name="Tsui H.-C.T."/>
            <person name="Winkler M.E."/>
        </authorList>
    </citation>
    <scope>NUCLEOTIDE SEQUENCE</scope>
</reference>